<dbReference type="GO" id="GO:0007165">
    <property type="term" value="P:signal transduction"/>
    <property type="evidence" value="ECO:0007669"/>
    <property type="project" value="TreeGrafter"/>
</dbReference>
<feature type="binding site" evidence="6">
    <location>
        <position position="215"/>
    </location>
    <ligand>
        <name>Mg(2+)</name>
        <dbReference type="ChEBI" id="CHEBI:18420"/>
        <label>1</label>
        <note>catalytic</note>
    </ligand>
</feature>
<feature type="binding site" evidence="6">
    <location>
        <position position="84"/>
    </location>
    <ligand>
        <name>Mg(2+)</name>
        <dbReference type="ChEBI" id="CHEBI:18420"/>
        <label>1</label>
        <note>catalytic</note>
    </ligand>
</feature>
<dbReference type="PROSITE" id="PS00629">
    <property type="entry name" value="IMP_1"/>
    <property type="match status" value="1"/>
</dbReference>
<reference evidence="7 8" key="1">
    <citation type="submission" date="2020-08" db="EMBL/GenBank/DDBJ databases">
        <title>Genomic Encyclopedia of Type Strains, Phase III (KMG-III): the genomes of soil and plant-associated and newly described type strains.</title>
        <authorList>
            <person name="Whitman W."/>
        </authorList>
    </citation>
    <scope>NUCLEOTIDE SEQUENCE [LARGE SCALE GENOMIC DNA]</scope>
    <source>
        <strain evidence="7 8">CECT 3303</strain>
    </source>
</reference>
<dbReference type="EMBL" id="JACHJJ010000001">
    <property type="protein sequence ID" value="MBB5960924.1"/>
    <property type="molecule type" value="Genomic_DNA"/>
</dbReference>
<feature type="binding site" evidence="6">
    <location>
        <position position="86"/>
    </location>
    <ligand>
        <name>Mg(2+)</name>
        <dbReference type="ChEBI" id="CHEBI:18420"/>
        <label>1</label>
        <note>catalytic</note>
    </ligand>
</feature>
<dbReference type="GO" id="GO:0006020">
    <property type="term" value="P:inositol metabolic process"/>
    <property type="evidence" value="ECO:0007669"/>
    <property type="project" value="TreeGrafter"/>
</dbReference>
<dbReference type="Proteomes" id="UP000562352">
    <property type="component" value="Unassembled WGS sequence"/>
</dbReference>
<dbReference type="PANTHER" id="PTHR20854">
    <property type="entry name" value="INOSITOL MONOPHOSPHATASE"/>
    <property type="match status" value="1"/>
</dbReference>
<evidence type="ECO:0000256" key="3">
    <source>
        <dbReference type="ARBA" id="ARBA00022723"/>
    </source>
</evidence>
<dbReference type="Gene3D" id="3.40.190.80">
    <property type="match status" value="1"/>
</dbReference>
<keyword evidence="4 7" id="KW-0378">Hydrolase</keyword>
<sequence length="265" mass="27878">MTTDAKSLLPIAQRAVAIAHEIVRTRVPKTISFKGHRDMVTEVDVAVEHAVRDFLSQETPDIGFLGEEEGPVIRDGSGLLWALDPIDGTANFMHGIPLSGISLGLIQDDRSILGVIDLPFLDMLYAASEGNGATCNGDAITTSKADELDAAIVSVGDYAVGADADHKNRVRIPLNHQLASRVQRVRMYGSAAIDLAWVAEGKTDACIMLSNNPWDTAAGVVIAREAGALVTDATGRPHTMRSHATIAAAPAVLAQVIGVLAEAGA</sequence>
<evidence type="ECO:0000313" key="8">
    <source>
        <dbReference type="Proteomes" id="UP000562352"/>
    </source>
</evidence>
<dbReference type="PROSITE" id="PS00630">
    <property type="entry name" value="IMP_2"/>
    <property type="match status" value="1"/>
</dbReference>
<dbReference type="Pfam" id="PF00459">
    <property type="entry name" value="Inositol_P"/>
    <property type="match status" value="1"/>
</dbReference>
<keyword evidence="3 6" id="KW-0479">Metal-binding</keyword>
<dbReference type="RefSeq" id="WP_184937396.1">
    <property type="nucleotide sequence ID" value="NZ_JACHJJ010000001.1"/>
</dbReference>
<dbReference type="CDD" id="cd01637">
    <property type="entry name" value="IMPase_like"/>
    <property type="match status" value="1"/>
</dbReference>
<evidence type="ECO:0000256" key="6">
    <source>
        <dbReference type="PIRSR" id="PIRSR600760-2"/>
    </source>
</evidence>
<keyword evidence="8" id="KW-1185">Reference proteome</keyword>
<evidence type="ECO:0000256" key="4">
    <source>
        <dbReference type="ARBA" id="ARBA00022801"/>
    </source>
</evidence>
<dbReference type="AlphaFoldDB" id="A0A841CX78"/>
<protein>
    <recommendedName>
        <fullName evidence="2">inositol-phosphate phosphatase</fullName>
        <ecNumber evidence="2">3.1.3.25</ecNumber>
    </recommendedName>
</protein>
<comment type="catalytic activity">
    <reaction evidence="1">
        <text>a myo-inositol phosphate + H2O = myo-inositol + phosphate</text>
        <dbReference type="Rhea" id="RHEA:24056"/>
        <dbReference type="ChEBI" id="CHEBI:15377"/>
        <dbReference type="ChEBI" id="CHEBI:17268"/>
        <dbReference type="ChEBI" id="CHEBI:43474"/>
        <dbReference type="ChEBI" id="CHEBI:84139"/>
        <dbReference type="EC" id="3.1.3.25"/>
    </reaction>
</comment>
<feature type="binding site" evidence="6">
    <location>
        <position position="87"/>
    </location>
    <ligand>
        <name>Mg(2+)</name>
        <dbReference type="ChEBI" id="CHEBI:18420"/>
        <label>1</label>
        <note>catalytic</note>
    </ligand>
</feature>
<dbReference type="EC" id="3.1.3.25" evidence="2"/>
<evidence type="ECO:0000256" key="2">
    <source>
        <dbReference type="ARBA" id="ARBA00013106"/>
    </source>
</evidence>
<organism evidence="7 8">
    <name type="scientific">Planomonospora venezuelensis</name>
    <dbReference type="NCBI Taxonomy" id="1999"/>
    <lineage>
        <taxon>Bacteria</taxon>
        <taxon>Bacillati</taxon>
        <taxon>Actinomycetota</taxon>
        <taxon>Actinomycetes</taxon>
        <taxon>Streptosporangiales</taxon>
        <taxon>Streptosporangiaceae</taxon>
        <taxon>Planomonospora</taxon>
    </lineage>
</organism>
<dbReference type="GO" id="GO:0046854">
    <property type="term" value="P:phosphatidylinositol phosphate biosynthetic process"/>
    <property type="evidence" value="ECO:0007669"/>
    <property type="project" value="InterPro"/>
</dbReference>
<keyword evidence="5 6" id="KW-0460">Magnesium</keyword>
<evidence type="ECO:0000313" key="7">
    <source>
        <dbReference type="EMBL" id="MBB5960924.1"/>
    </source>
</evidence>
<dbReference type="GO" id="GO:0008934">
    <property type="term" value="F:inositol monophosphate 1-phosphatase activity"/>
    <property type="evidence" value="ECO:0007669"/>
    <property type="project" value="TreeGrafter"/>
</dbReference>
<dbReference type="GO" id="GO:0046872">
    <property type="term" value="F:metal ion binding"/>
    <property type="evidence" value="ECO:0007669"/>
    <property type="project" value="UniProtKB-KW"/>
</dbReference>
<comment type="caution">
    <text evidence="7">The sequence shown here is derived from an EMBL/GenBank/DDBJ whole genome shotgun (WGS) entry which is preliminary data.</text>
</comment>
<evidence type="ECO:0000256" key="1">
    <source>
        <dbReference type="ARBA" id="ARBA00001033"/>
    </source>
</evidence>
<dbReference type="InterPro" id="IPR020583">
    <property type="entry name" value="Inositol_monoP_metal-BS"/>
</dbReference>
<dbReference type="InterPro" id="IPR000760">
    <property type="entry name" value="Inositol_monophosphatase-like"/>
</dbReference>
<accession>A0A841CX78</accession>
<gene>
    <name evidence="7" type="ORF">FHS22_000162</name>
</gene>
<dbReference type="InterPro" id="IPR020550">
    <property type="entry name" value="Inositol_monophosphatase_CS"/>
</dbReference>
<evidence type="ECO:0000256" key="5">
    <source>
        <dbReference type="ARBA" id="ARBA00022842"/>
    </source>
</evidence>
<dbReference type="SUPFAM" id="SSF56655">
    <property type="entry name" value="Carbohydrate phosphatase"/>
    <property type="match status" value="1"/>
</dbReference>
<dbReference type="PRINTS" id="PR00377">
    <property type="entry name" value="IMPHPHTASES"/>
</dbReference>
<proteinExistence type="predicted"/>
<dbReference type="PANTHER" id="PTHR20854:SF4">
    <property type="entry name" value="INOSITOL-1-MONOPHOSPHATASE-RELATED"/>
    <property type="match status" value="1"/>
</dbReference>
<name>A0A841CX78_PLAVE</name>
<dbReference type="Gene3D" id="3.30.540.10">
    <property type="entry name" value="Fructose-1,6-Bisphosphatase, subunit A, domain 1"/>
    <property type="match status" value="1"/>
</dbReference>
<comment type="cofactor">
    <cofactor evidence="6">
        <name>Mg(2+)</name>
        <dbReference type="ChEBI" id="CHEBI:18420"/>
    </cofactor>
</comment>
<feature type="binding site" evidence="6">
    <location>
        <position position="67"/>
    </location>
    <ligand>
        <name>Mg(2+)</name>
        <dbReference type="ChEBI" id="CHEBI:18420"/>
        <label>1</label>
        <note>catalytic</note>
    </ligand>
</feature>